<dbReference type="FunFam" id="3.40.50.1000:FF:000028">
    <property type="entry name" value="Calcium-transporting P-type ATPase, putative"/>
    <property type="match status" value="1"/>
</dbReference>
<dbReference type="GO" id="GO:1990573">
    <property type="term" value="P:potassium ion import across plasma membrane"/>
    <property type="evidence" value="ECO:0007669"/>
    <property type="project" value="TreeGrafter"/>
</dbReference>
<feature type="transmembrane region" description="Helical" evidence="11">
    <location>
        <begin position="277"/>
        <end position="302"/>
    </location>
</feature>
<dbReference type="PANTHER" id="PTHR43294:SF20">
    <property type="entry name" value="P-TYPE ATPASE"/>
    <property type="match status" value="1"/>
</dbReference>
<dbReference type="Gene3D" id="1.20.1110.10">
    <property type="entry name" value="Calcium-transporting ATPase, transmembrane domain"/>
    <property type="match status" value="1"/>
</dbReference>
<reference evidence="13 14" key="1">
    <citation type="submission" date="2018-12" db="EMBL/GenBank/DDBJ databases">
        <authorList>
            <person name="Criscuolo A."/>
        </authorList>
    </citation>
    <scope>NUCLEOTIDE SEQUENCE [LARGE SCALE GENOMIC DNA]</scope>
    <source>
        <strain evidence="13">ACIP1116241</strain>
    </source>
</reference>
<sequence>MTDPRAPENAHARPAAEILAALDASPSGLTGAEAAARLARHGPNSLPGARPRPAILRFLAQFNNALIYFMLAGAAAALALSHYVDAGVILAVVIVNAVVGFLQEGKAESALNAIRGMIAPRASVLRDGRRVSVAVADLVPGDVVLIEAGDRVPADLRLIAARSLLIDEAVLTGESVATSKSTDPVTQGAPLGDRRSMAFSGTLVAAGQGSGVVTATGRATEIGHISALLRQVETLTTPLLRQINAFARRFTILAFVGAAAVFAFAVALRGYAWDDALMAVVALAVGLVPEGLPAVITITLAIGVQRMAARRAVIRRLPAVETLGATSIICSDKTGTLTRNEMTVRRVVTADGVTLVEGAGYDPTGHGFAPDPVARDLLRAGLLCNDAELHPGGWTVEGDPMEGALIAAAIKAGLDPAAERAGGRLDAIPFDAEHRFMATLHDTGGGRILLVKGAPERILAMCAHQAAAAGPQPLDAALWTDRIAQTAREGERVLGYAMKPMPAGTARIGFPDVQDGLTFLGITGFIDPPRPEAIEAIAECRRAGIEVRMITGDHAETAAAIARQLGLASDPQVLTGQDLDRISDADFAAAVARTQVFARTSPEHKLRIVRALQSRGNVVAMTGDGVNDAPSLKQADVGIAMGIKGTEAAKEAAEIVLMDDNFASIVAAVREGRTVHDNIRKVIAWTLPTNGGEALTVITAILLNFALPMTPVQILWVNLILAATLGLVLAFEPTEPGVMARPPRKAQAGLLTPFMVWRIGFVSVMFMAISLAVFFWALSQGRDIEAARTMVVNTLVVLEIFYLFNVRYLHMTSFTLTGVKGTGPVLAAIAVVAAGQLAFTYLPVMHRIFESRPLGLADGIAIIAIGALSLVVLEIEKHLLRDRFGGE</sequence>
<dbReference type="Pfam" id="PF00689">
    <property type="entry name" value="Cation_ATPase_C"/>
    <property type="match status" value="1"/>
</dbReference>
<dbReference type="PRINTS" id="PR00121">
    <property type="entry name" value="NAKATPASE"/>
</dbReference>
<evidence type="ECO:0000256" key="8">
    <source>
        <dbReference type="ARBA" id="ARBA00022967"/>
    </source>
</evidence>
<dbReference type="InterPro" id="IPR050510">
    <property type="entry name" value="Cation_transp_ATPase_P-type"/>
</dbReference>
<protein>
    <submittedName>
        <fullName evidence="13">Putative cation-transporting ATPase F</fullName>
        <ecNumber evidence="13">3.6.3.-</ecNumber>
    </submittedName>
</protein>
<dbReference type="PRINTS" id="PR00119">
    <property type="entry name" value="CATATPASE"/>
</dbReference>
<evidence type="ECO:0000256" key="10">
    <source>
        <dbReference type="ARBA" id="ARBA00023136"/>
    </source>
</evidence>
<dbReference type="SFLD" id="SFLDG00002">
    <property type="entry name" value="C1.7:_P-type_atpase_like"/>
    <property type="match status" value="1"/>
</dbReference>
<dbReference type="InterPro" id="IPR023214">
    <property type="entry name" value="HAD_sf"/>
</dbReference>
<dbReference type="AlphaFoldDB" id="A0A447IQL6"/>
<dbReference type="InterPro" id="IPR018303">
    <property type="entry name" value="ATPase_P-typ_P_site"/>
</dbReference>
<dbReference type="InterPro" id="IPR059000">
    <property type="entry name" value="ATPase_P-type_domA"/>
</dbReference>
<feature type="transmembrane region" description="Helical" evidence="11">
    <location>
        <begin position="58"/>
        <end position="80"/>
    </location>
</feature>
<keyword evidence="4 11" id="KW-0812">Transmembrane</keyword>
<evidence type="ECO:0000256" key="1">
    <source>
        <dbReference type="ARBA" id="ARBA00004127"/>
    </source>
</evidence>
<evidence type="ECO:0000313" key="14">
    <source>
        <dbReference type="Proteomes" id="UP000270743"/>
    </source>
</evidence>
<dbReference type="GO" id="GO:0005524">
    <property type="term" value="F:ATP binding"/>
    <property type="evidence" value="ECO:0007669"/>
    <property type="project" value="UniProtKB-KW"/>
</dbReference>
<evidence type="ECO:0000256" key="11">
    <source>
        <dbReference type="SAM" id="Phobius"/>
    </source>
</evidence>
<feature type="transmembrane region" description="Helical" evidence="11">
    <location>
        <begin position="250"/>
        <end position="271"/>
    </location>
</feature>
<feature type="domain" description="Cation-transporting P-type ATPase N-terminal" evidence="12">
    <location>
        <begin position="9"/>
        <end position="82"/>
    </location>
</feature>
<dbReference type="RefSeq" id="WP_126155408.1">
    <property type="nucleotide sequence ID" value="NZ_UZWE01000042.1"/>
</dbReference>
<feature type="transmembrane region" description="Helical" evidence="11">
    <location>
        <begin position="682"/>
        <end position="707"/>
    </location>
</feature>
<dbReference type="GO" id="GO:0030007">
    <property type="term" value="P:intracellular potassium ion homeostasis"/>
    <property type="evidence" value="ECO:0007669"/>
    <property type="project" value="TreeGrafter"/>
</dbReference>
<dbReference type="GO" id="GO:0016887">
    <property type="term" value="F:ATP hydrolysis activity"/>
    <property type="evidence" value="ECO:0007669"/>
    <property type="project" value="InterPro"/>
</dbReference>
<keyword evidence="3" id="KW-0597">Phosphoprotein</keyword>
<name>A0A447IQL6_9RHOB</name>
<keyword evidence="5" id="KW-0547">Nucleotide-binding</keyword>
<keyword evidence="9 11" id="KW-1133">Transmembrane helix</keyword>
<evidence type="ECO:0000256" key="3">
    <source>
        <dbReference type="ARBA" id="ARBA00022553"/>
    </source>
</evidence>
<dbReference type="GO" id="GO:0006883">
    <property type="term" value="P:intracellular sodium ion homeostasis"/>
    <property type="evidence" value="ECO:0007669"/>
    <property type="project" value="TreeGrafter"/>
</dbReference>
<comment type="subcellular location">
    <subcellularLocation>
        <location evidence="1">Endomembrane system</location>
        <topology evidence="1">Multi-pass membrane protein</topology>
    </subcellularLocation>
</comment>
<keyword evidence="6" id="KW-0067">ATP-binding</keyword>
<accession>A0A447IQL6</accession>
<dbReference type="InterPro" id="IPR036412">
    <property type="entry name" value="HAD-like_sf"/>
</dbReference>
<dbReference type="PANTHER" id="PTHR43294">
    <property type="entry name" value="SODIUM/POTASSIUM-TRANSPORTING ATPASE SUBUNIT ALPHA"/>
    <property type="match status" value="1"/>
</dbReference>
<dbReference type="Gene3D" id="3.40.1110.10">
    <property type="entry name" value="Calcium-transporting ATPase, cytoplasmic domain N"/>
    <property type="match status" value="1"/>
</dbReference>
<evidence type="ECO:0000256" key="5">
    <source>
        <dbReference type="ARBA" id="ARBA00022741"/>
    </source>
</evidence>
<dbReference type="GO" id="GO:1902600">
    <property type="term" value="P:proton transmembrane transport"/>
    <property type="evidence" value="ECO:0007669"/>
    <property type="project" value="TreeGrafter"/>
</dbReference>
<dbReference type="NCBIfam" id="TIGR01494">
    <property type="entry name" value="ATPase_P-type"/>
    <property type="match status" value="2"/>
</dbReference>
<dbReference type="InterPro" id="IPR004014">
    <property type="entry name" value="ATPase_P-typ_cation-transptr_N"/>
</dbReference>
<feature type="transmembrane region" description="Helical" evidence="11">
    <location>
        <begin position="854"/>
        <end position="873"/>
    </location>
</feature>
<dbReference type="EC" id="3.6.3.-" evidence="13"/>
<dbReference type="GO" id="GO:0012505">
    <property type="term" value="C:endomembrane system"/>
    <property type="evidence" value="ECO:0007669"/>
    <property type="project" value="UniProtKB-SubCell"/>
</dbReference>
<dbReference type="Proteomes" id="UP000270743">
    <property type="component" value="Unassembled WGS sequence"/>
</dbReference>
<dbReference type="SUPFAM" id="SSF81665">
    <property type="entry name" value="Calcium ATPase, transmembrane domain M"/>
    <property type="match status" value="1"/>
</dbReference>
<gene>
    <name evidence="13" type="primary">ctpF</name>
    <name evidence="13" type="ORF">PARHAE_02999</name>
</gene>
<dbReference type="InterPro" id="IPR023298">
    <property type="entry name" value="ATPase_P-typ_TM_dom_sf"/>
</dbReference>
<dbReference type="SUPFAM" id="SSF81653">
    <property type="entry name" value="Calcium ATPase, transduction domain A"/>
    <property type="match status" value="1"/>
</dbReference>
<dbReference type="Pfam" id="PF13246">
    <property type="entry name" value="Cation_ATPase"/>
    <property type="match status" value="1"/>
</dbReference>
<evidence type="ECO:0000313" key="13">
    <source>
        <dbReference type="EMBL" id="VDS09792.1"/>
    </source>
</evidence>
<feature type="transmembrane region" description="Helical" evidence="11">
    <location>
        <begin position="755"/>
        <end position="778"/>
    </location>
</feature>
<dbReference type="GO" id="GO:0036376">
    <property type="term" value="P:sodium ion export across plasma membrane"/>
    <property type="evidence" value="ECO:0007669"/>
    <property type="project" value="TreeGrafter"/>
</dbReference>
<keyword evidence="14" id="KW-1185">Reference proteome</keyword>
<dbReference type="Gene3D" id="2.70.150.10">
    <property type="entry name" value="Calcium-transporting ATPase, cytoplasmic transduction domain A"/>
    <property type="match status" value="1"/>
</dbReference>
<dbReference type="CDD" id="cd02080">
    <property type="entry name" value="P-type_ATPase_cation"/>
    <property type="match status" value="1"/>
</dbReference>
<dbReference type="InterPro" id="IPR044492">
    <property type="entry name" value="P_typ_ATPase_HD_dom"/>
</dbReference>
<dbReference type="InterPro" id="IPR023299">
    <property type="entry name" value="ATPase_P-typ_cyto_dom_N"/>
</dbReference>
<dbReference type="SMART" id="SM00831">
    <property type="entry name" value="Cation_ATPase_N"/>
    <property type="match status" value="1"/>
</dbReference>
<dbReference type="SUPFAM" id="SSF81660">
    <property type="entry name" value="Metal cation-transporting ATPase, ATP-binding domain N"/>
    <property type="match status" value="1"/>
</dbReference>
<evidence type="ECO:0000256" key="2">
    <source>
        <dbReference type="ARBA" id="ARBA00005675"/>
    </source>
</evidence>
<dbReference type="EMBL" id="UZWE01000042">
    <property type="protein sequence ID" value="VDS09792.1"/>
    <property type="molecule type" value="Genomic_DNA"/>
</dbReference>
<evidence type="ECO:0000256" key="4">
    <source>
        <dbReference type="ARBA" id="ARBA00022692"/>
    </source>
</evidence>
<dbReference type="Pfam" id="PF00690">
    <property type="entry name" value="Cation_ATPase_N"/>
    <property type="match status" value="1"/>
</dbReference>
<keyword evidence="7" id="KW-0460">Magnesium</keyword>
<dbReference type="InterPro" id="IPR001757">
    <property type="entry name" value="P_typ_ATPase"/>
</dbReference>
<dbReference type="OrthoDB" id="9807843at2"/>
<dbReference type="InterPro" id="IPR008250">
    <property type="entry name" value="ATPase_P-typ_transduc_dom_A_sf"/>
</dbReference>
<keyword evidence="10 11" id="KW-0472">Membrane</keyword>
<dbReference type="InterPro" id="IPR006068">
    <property type="entry name" value="ATPase_P-typ_cation-transptr_C"/>
</dbReference>
<evidence type="ECO:0000256" key="6">
    <source>
        <dbReference type="ARBA" id="ARBA00022840"/>
    </source>
</evidence>
<feature type="transmembrane region" description="Helical" evidence="11">
    <location>
        <begin position="790"/>
        <end position="809"/>
    </location>
</feature>
<dbReference type="SFLD" id="SFLDS00003">
    <property type="entry name" value="Haloacid_Dehalogenase"/>
    <property type="match status" value="1"/>
</dbReference>
<dbReference type="FunFam" id="2.70.150.10:FF:000160">
    <property type="entry name" value="Sarcoplasmic/endoplasmic reticulum calcium ATPase 1"/>
    <property type="match status" value="1"/>
</dbReference>
<dbReference type="GO" id="GO:0005886">
    <property type="term" value="C:plasma membrane"/>
    <property type="evidence" value="ECO:0007669"/>
    <property type="project" value="TreeGrafter"/>
</dbReference>
<dbReference type="SUPFAM" id="SSF56784">
    <property type="entry name" value="HAD-like"/>
    <property type="match status" value="1"/>
</dbReference>
<feature type="transmembrane region" description="Helical" evidence="11">
    <location>
        <begin position="821"/>
        <end position="842"/>
    </location>
</feature>
<dbReference type="SFLD" id="SFLDF00027">
    <property type="entry name" value="p-type_atpase"/>
    <property type="match status" value="1"/>
</dbReference>
<keyword evidence="13" id="KW-0378">Hydrolase</keyword>
<feature type="transmembrane region" description="Helical" evidence="11">
    <location>
        <begin position="713"/>
        <end position="734"/>
    </location>
</feature>
<evidence type="ECO:0000256" key="7">
    <source>
        <dbReference type="ARBA" id="ARBA00022842"/>
    </source>
</evidence>
<dbReference type="Pfam" id="PF00122">
    <property type="entry name" value="E1-E2_ATPase"/>
    <property type="match status" value="1"/>
</dbReference>
<keyword evidence="8" id="KW-1278">Translocase</keyword>
<dbReference type="GO" id="GO:0005391">
    <property type="term" value="F:P-type sodium:potassium-exchanging transporter activity"/>
    <property type="evidence" value="ECO:0007669"/>
    <property type="project" value="TreeGrafter"/>
</dbReference>
<evidence type="ECO:0000259" key="12">
    <source>
        <dbReference type="SMART" id="SM00831"/>
    </source>
</evidence>
<dbReference type="Gene3D" id="3.40.50.1000">
    <property type="entry name" value="HAD superfamily/HAD-like"/>
    <property type="match status" value="1"/>
</dbReference>
<evidence type="ECO:0000256" key="9">
    <source>
        <dbReference type="ARBA" id="ARBA00022989"/>
    </source>
</evidence>
<feature type="transmembrane region" description="Helical" evidence="11">
    <location>
        <begin position="86"/>
        <end position="102"/>
    </location>
</feature>
<proteinExistence type="inferred from homology"/>
<dbReference type="PROSITE" id="PS00154">
    <property type="entry name" value="ATPASE_E1_E2"/>
    <property type="match status" value="1"/>
</dbReference>
<comment type="similarity">
    <text evidence="2">Belongs to the cation transport ATPase (P-type) (TC 3.A.3) family. Type IIA subfamily.</text>
</comment>
<organism evidence="13 14">
    <name type="scientific">Paracoccus haematequi</name>
    <dbReference type="NCBI Taxonomy" id="2491866"/>
    <lineage>
        <taxon>Bacteria</taxon>
        <taxon>Pseudomonadati</taxon>
        <taxon>Pseudomonadota</taxon>
        <taxon>Alphaproteobacteria</taxon>
        <taxon>Rhodobacterales</taxon>
        <taxon>Paracoccaceae</taxon>
        <taxon>Paracoccus</taxon>
    </lineage>
</organism>